<feature type="region of interest" description="Disordered" evidence="1">
    <location>
        <begin position="72"/>
        <end position="95"/>
    </location>
</feature>
<keyword evidence="2" id="KW-0812">Transmembrane</keyword>
<gene>
    <name evidence="3" type="ORF">QNO04_09705</name>
</gene>
<feature type="compositionally biased region" description="Basic and acidic residues" evidence="1">
    <location>
        <begin position="1"/>
        <end position="11"/>
    </location>
</feature>
<name>A0ABU3JP96_9ACTN</name>
<protein>
    <submittedName>
        <fullName evidence="3">Uncharacterized protein</fullName>
    </submittedName>
</protein>
<evidence type="ECO:0000313" key="3">
    <source>
        <dbReference type="EMBL" id="MDT6983737.1"/>
    </source>
</evidence>
<accession>A0ABU3JP96</accession>
<dbReference type="Proteomes" id="UP001249760">
    <property type="component" value="Unassembled WGS sequence"/>
</dbReference>
<proteinExistence type="predicted"/>
<keyword evidence="4" id="KW-1185">Reference proteome</keyword>
<comment type="caution">
    <text evidence="3">The sequence shown here is derived from an EMBL/GenBank/DDBJ whole genome shotgun (WGS) entry which is preliminary data.</text>
</comment>
<keyword evidence="2" id="KW-0472">Membrane</keyword>
<organism evidence="3 4">
    <name type="scientific">Streptomyces lusitanus</name>
    <dbReference type="NCBI Taxonomy" id="68232"/>
    <lineage>
        <taxon>Bacteria</taxon>
        <taxon>Bacillati</taxon>
        <taxon>Actinomycetota</taxon>
        <taxon>Actinomycetes</taxon>
        <taxon>Kitasatosporales</taxon>
        <taxon>Streptomycetaceae</taxon>
        <taxon>Streptomyces</taxon>
    </lineage>
</organism>
<evidence type="ECO:0000256" key="1">
    <source>
        <dbReference type="SAM" id="MobiDB-lite"/>
    </source>
</evidence>
<sequence length="206" mass="22555">MSDTDTTKPQDSEPEETSTGEPGPGSERAARLVLAGVLLLAMWGIVAVLPETAYVVVGVLGTIGCQKARSWLRRRRGHDQDDDPDEPSDEQRETVGETLHRLAEPHVFLADFATARGLSTDTARAVLEALDIRVRRAVRNGSRTGVGVHRDDIPPLPRTPPPAPVGAVDQGQPTNQHGVRVERTETGGYRIFDLDDHHRHHDLRGH</sequence>
<feature type="region of interest" description="Disordered" evidence="1">
    <location>
        <begin position="1"/>
        <end position="27"/>
    </location>
</feature>
<evidence type="ECO:0000256" key="2">
    <source>
        <dbReference type="SAM" id="Phobius"/>
    </source>
</evidence>
<evidence type="ECO:0000313" key="4">
    <source>
        <dbReference type="Proteomes" id="UP001249760"/>
    </source>
</evidence>
<keyword evidence="2" id="KW-1133">Transmembrane helix</keyword>
<feature type="transmembrane region" description="Helical" evidence="2">
    <location>
        <begin position="32"/>
        <end position="65"/>
    </location>
</feature>
<dbReference type="RefSeq" id="WP_394306011.1">
    <property type="nucleotide sequence ID" value="NZ_JASKMA010000006.1"/>
</dbReference>
<dbReference type="EMBL" id="JASKMA010000006">
    <property type="protein sequence ID" value="MDT6983737.1"/>
    <property type="molecule type" value="Genomic_DNA"/>
</dbReference>
<reference evidence="3 4" key="1">
    <citation type="submission" date="2023-05" db="EMBL/GenBank/DDBJ databases">
        <title>Streptomyces fuscus sp. nov., a brown-black pigment producing actinomyces isolated from dry sand of Sea duck farm.</title>
        <authorList>
            <person name="Xie J."/>
            <person name="Shen N."/>
        </authorList>
    </citation>
    <scope>NUCLEOTIDE SEQUENCE [LARGE SCALE GENOMIC DNA]</scope>
    <source>
        <strain evidence="3 4">CGMCC 4.1745</strain>
    </source>
</reference>